<evidence type="ECO:0000313" key="3">
    <source>
        <dbReference type="EMBL" id="EFA82839.1"/>
    </source>
</evidence>
<dbReference type="STRING" id="670386.D3B7U6"/>
<dbReference type="GeneID" id="31360021"/>
<evidence type="ECO:0000256" key="2">
    <source>
        <dbReference type="SAM" id="MobiDB-lite"/>
    </source>
</evidence>
<dbReference type="Proteomes" id="UP000001396">
    <property type="component" value="Unassembled WGS sequence"/>
</dbReference>
<comment type="caution">
    <text evidence="3">The sequence shown here is derived from an EMBL/GenBank/DDBJ whole genome shotgun (WGS) entry which is preliminary data.</text>
</comment>
<protein>
    <submittedName>
        <fullName evidence="3">Uncharacterized protein</fullName>
    </submittedName>
</protein>
<accession>D3B7U6</accession>
<evidence type="ECO:0000313" key="4">
    <source>
        <dbReference type="Proteomes" id="UP000001396"/>
    </source>
</evidence>
<feature type="compositionally biased region" description="Low complexity" evidence="2">
    <location>
        <begin position="228"/>
        <end position="320"/>
    </location>
</feature>
<organism evidence="3 4">
    <name type="scientific">Heterostelium pallidum (strain ATCC 26659 / Pp 5 / PN500)</name>
    <name type="common">Cellular slime mold</name>
    <name type="synonym">Polysphondylium pallidum</name>
    <dbReference type="NCBI Taxonomy" id="670386"/>
    <lineage>
        <taxon>Eukaryota</taxon>
        <taxon>Amoebozoa</taxon>
        <taxon>Evosea</taxon>
        <taxon>Eumycetozoa</taxon>
        <taxon>Dictyostelia</taxon>
        <taxon>Acytosteliales</taxon>
        <taxon>Acytosteliaceae</taxon>
        <taxon>Heterostelium</taxon>
    </lineage>
</organism>
<reference evidence="3 4" key="1">
    <citation type="journal article" date="2011" name="Genome Res.">
        <title>Phylogeny-wide analysis of social amoeba genomes highlights ancient origins for complex intercellular communication.</title>
        <authorList>
            <person name="Heidel A.J."/>
            <person name="Lawal H.M."/>
            <person name="Felder M."/>
            <person name="Schilde C."/>
            <person name="Helps N.R."/>
            <person name="Tunggal B."/>
            <person name="Rivero F."/>
            <person name="John U."/>
            <person name="Schleicher M."/>
            <person name="Eichinger L."/>
            <person name="Platzer M."/>
            <person name="Noegel A.A."/>
            <person name="Schaap P."/>
            <person name="Gloeckner G."/>
        </authorList>
    </citation>
    <scope>NUCLEOTIDE SEQUENCE [LARGE SCALE GENOMIC DNA]</scope>
    <source>
        <strain evidence="4">ATCC 26659 / Pp 5 / PN500</strain>
    </source>
</reference>
<dbReference type="RefSeq" id="XP_020434956.1">
    <property type="nucleotide sequence ID" value="XM_020575436.1"/>
</dbReference>
<sequence>MNANAANALTQTAKQVAISPGSYMWYLEYLPPTYSATGPNKSPVLIFLHGVGQNGDGSQGALQMLKDAAGSPPYMIDKNTWPTTFSFIVISPQTWGWWDSPKTVPLINQIGALYPGADITRVYLTGLSMGGAGVYDTMRQSKAVCDKLAAVIPICGAQGFGANDWIGPVTSGLPVWAFHNSNDPTVSVWNSRNWVNGLNAQNICPVAKYTEYVASSHDAWTKTYDYHSGGTTSTTGTPSTTAPSTTTTTTGTPSTTTPSTTTTTTGTPSTTTPSTTTTTTGTPSTTTPSTTTTTTGTPSTTAPSTTGTQTPTPTSTPAPGVFQRKWTTPASPFGFWEYRPSTTPTPGIGYPLIIHLHGADGEGTGSSTDLNKAVQTSLPKYIRTGEWPTTYPFLVLCPQNNGIWDAGVSNVINTLLDLYSPEVDPTRIYLVGQGRGALGVVQYLKSNATRIDRTAAIFNVRVYTDAHNATIDLMVNDHLPTWWLTNNDDPNSDPIMTKNWANFLNARGANPAARLTINPSGGADSYTPAFNPANADPNNVYNWLLSKTNVR</sequence>
<dbReference type="AlphaFoldDB" id="D3B7U6"/>
<keyword evidence="4" id="KW-1185">Reference proteome</keyword>
<dbReference type="PANTHER" id="PTHR43037">
    <property type="entry name" value="UNNAMED PRODUCT-RELATED"/>
    <property type="match status" value="1"/>
</dbReference>
<dbReference type="InterPro" id="IPR029058">
    <property type="entry name" value="AB_hydrolase_fold"/>
</dbReference>
<dbReference type="PANTHER" id="PTHR43037:SF1">
    <property type="entry name" value="BLL1128 PROTEIN"/>
    <property type="match status" value="1"/>
</dbReference>
<evidence type="ECO:0000256" key="1">
    <source>
        <dbReference type="ARBA" id="ARBA00022729"/>
    </source>
</evidence>
<dbReference type="EMBL" id="ADBJ01000018">
    <property type="protein sequence ID" value="EFA82839.1"/>
    <property type="molecule type" value="Genomic_DNA"/>
</dbReference>
<proteinExistence type="predicted"/>
<dbReference type="OMA" id="EYVASSH"/>
<dbReference type="Gene3D" id="3.40.50.1820">
    <property type="entry name" value="alpha/beta hydrolase"/>
    <property type="match status" value="2"/>
</dbReference>
<gene>
    <name evidence="3" type="ORF">PPL_04534</name>
</gene>
<dbReference type="InParanoid" id="D3B7U6"/>
<keyword evidence="1" id="KW-0732">Signal</keyword>
<name>D3B7U6_HETP5</name>
<dbReference type="InterPro" id="IPR050955">
    <property type="entry name" value="Plant_Biomass_Hydrol_Est"/>
</dbReference>
<feature type="region of interest" description="Disordered" evidence="2">
    <location>
        <begin position="227"/>
        <end position="325"/>
    </location>
</feature>
<dbReference type="SUPFAM" id="SSF53474">
    <property type="entry name" value="alpha/beta-Hydrolases"/>
    <property type="match status" value="2"/>
</dbReference>